<dbReference type="Proteomes" id="UP001374584">
    <property type="component" value="Unassembled WGS sequence"/>
</dbReference>
<reference evidence="1 2" key="1">
    <citation type="submission" date="2024-01" db="EMBL/GenBank/DDBJ databases">
        <title>The genomes of 5 underutilized Papilionoideae crops provide insights into root nodulation and disease resistanc.</title>
        <authorList>
            <person name="Jiang F."/>
        </authorList>
    </citation>
    <scope>NUCLEOTIDE SEQUENCE [LARGE SCALE GENOMIC DNA]</scope>
    <source>
        <strain evidence="1">JINMINGXINNONG_FW02</strain>
        <tissue evidence="1">Leaves</tissue>
    </source>
</reference>
<protein>
    <submittedName>
        <fullName evidence="1">Uncharacterized protein</fullName>
    </submittedName>
</protein>
<keyword evidence="2" id="KW-1185">Reference proteome</keyword>
<name>A0AAN9R2G6_PHACN</name>
<organism evidence="1 2">
    <name type="scientific">Phaseolus coccineus</name>
    <name type="common">Scarlet runner bean</name>
    <name type="synonym">Phaseolus multiflorus</name>
    <dbReference type="NCBI Taxonomy" id="3886"/>
    <lineage>
        <taxon>Eukaryota</taxon>
        <taxon>Viridiplantae</taxon>
        <taxon>Streptophyta</taxon>
        <taxon>Embryophyta</taxon>
        <taxon>Tracheophyta</taxon>
        <taxon>Spermatophyta</taxon>
        <taxon>Magnoliopsida</taxon>
        <taxon>eudicotyledons</taxon>
        <taxon>Gunneridae</taxon>
        <taxon>Pentapetalae</taxon>
        <taxon>rosids</taxon>
        <taxon>fabids</taxon>
        <taxon>Fabales</taxon>
        <taxon>Fabaceae</taxon>
        <taxon>Papilionoideae</taxon>
        <taxon>50 kb inversion clade</taxon>
        <taxon>NPAAA clade</taxon>
        <taxon>indigoferoid/millettioid clade</taxon>
        <taxon>Phaseoleae</taxon>
        <taxon>Phaseolus</taxon>
    </lineage>
</organism>
<proteinExistence type="predicted"/>
<comment type="caution">
    <text evidence="1">The sequence shown here is derived from an EMBL/GenBank/DDBJ whole genome shotgun (WGS) entry which is preliminary data.</text>
</comment>
<dbReference type="AlphaFoldDB" id="A0AAN9R2G6"/>
<evidence type="ECO:0000313" key="1">
    <source>
        <dbReference type="EMBL" id="KAK7355699.1"/>
    </source>
</evidence>
<sequence>MQGLVFALDPLALWISGQGICLSCIRCIDFFFLFLFNCISSDLQLHLGWGSWRLLNVCCLSLDEDEL</sequence>
<accession>A0AAN9R2G6</accession>
<gene>
    <name evidence="1" type="ORF">VNO80_14959</name>
</gene>
<evidence type="ECO:0000313" key="2">
    <source>
        <dbReference type="Proteomes" id="UP001374584"/>
    </source>
</evidence>
<dbReference type="EMBL" id="JAYMYR010000006">
    <property type="protein sequence ID" value="KAK7355699.1"/>
    <property type="molecule type" value="Genomic_DNA"/>
</dbReference>